<proteinExistence type="predicted"/>
<organism evidence="3">
    <name type="scientific">Ostreococcus sp. 'lucimarinus'</name>
    <dbReference type="NCBI Taxonomy" id="242159"/>
    <lineage>
        <taxon>Eukaryota</taxon>
        <taxon>Viridiplantae</taxon>
        <taxon>Chlorophyta</taxon>
        <taxon>Mamiellophyceae</taxon>
        <taxon>Mamiellales</taxon>
        <taxon>Bathycoccaceae</taxon>
        <taxon>Ostreococcus</taxon>
    </lineage>
</organism>
<feature type="compositionally biased region" description="Basic and acidic residues" evidence="1">
    <location>
        <begin position="252"/>
        <end position="266"/>
    </location>
</feature>
<dbReference type="InterPro" id="IPR001660">
    <property type="entry name" value="SAM"/>
</dbReference>
<name>A0A7R9XRM9_9CHLO</name>
<dbReference type="EMBL" id="HBDX01003637">
    <property type="protein sequence ID" value="CAD8222403.1"/>
    <property type="molecule type" value="Transcribed_RNA"/>
</dbReference>
<evidence type="ECO:0000259" key="2">
    <source>
        <dbReference type="SMART" id="SM00454"/>
    </source>
</evidence>
<dbReference type="SMART" id="SM00454">
    <property type="entry name" value="SAM"/>
    <property type="match status" value="1"/>
</dbReference>
<dbReference type="InterPro" id="IPR013761">
    <property type="entry name" value="SAM/pointed_sf"/>
</dbReference>
<evidence type="ECO:0000256" key="1">
    <source>
        <dbReference type="SAM" id="MobiDB-lite"/>
    </source>
</evidence>
<dbReference type="AlphaFoldDB" id="A0A7R9XRM9"/>
<feature type="domain" description="SAM" evidence="2">
    <location>
        <begin position="319"/>
        <end position="384"/>
    </location>
</feature>
<feature type="region of interest" description="Disordered" evidence="1">
    <location>
        <begin position="161"/>
        <end position="203"/>
    </location>
</feature>
<feature type="region of interest" description="Disordered" evidence="1">
    <location>
        <begin position="241"/>
        <end position="306"/>
    </location>
</feature>
<feature type="compositionally biased region" description="Basic and acidic residues" evidence="1">
    <location>
        <begin position="182"/>
        <end position="192"/>
    </location>
</feature>
<evidence type="ECO:0000313" key="3">
    <source>
        <dbReference type="EMBL" id="CAD8222403.1"/>
    </source>
</evidence>
<dbReference type="SUPFAM" id="SSF47769">
    <property type="entry name" value="SAM/Pointed domain"/>
    <property type="match status" value="1"/>
</dbReference>
<gene>
    <name evidence="3" type="ORF">OLUC0939_LOCUS3127</name>
</gene>
<accession>A0A7R9XRM9</accession>
<feature type="compositionally biased region" description="Acidic residues" evidence="1">
    <location>
        <begin position="161"/>
        <end position="180"/>
    </location>
</feature>
<protein>
    <recommendedName>
        <fullName evidence="2">SAM domain-containing protein</fullName>
    </recommendedName>
</protein>
<reference evidence="3" key="1">
    <citation type="submission" date="2021-01" db="EMBL/GenBank/DDBJ databases">
        <authorList>
            <person name="Corre E."/>
            <person name="Pelletier E."/>
            <person name="Niang G."/>
            <person name="Scheremetjew M."/>
            <person name="Finn R."/>
            <person name="Kale V."/>
            <person name="Holt S."/>
            <person name="Cochrane G."/>
            <person name="Meng A."/>
            <person name="Brown T."/>
            <person name="Cohen L."/>
        </authorList>
    </citation>
    <scope>NUCLEOTIDE SEQUENCE</scope>
    <source>
        <strain evidence="3">Clade-A-BCC118000</strain>
    </source>
</reference>
<sequence length="393" mass="43963">MQETTPEGVVYSKIDYDDGDEEVLNLSNEICECLDDDEDGLVYRPRPSSRRGANTGTPGQLALEYQGGHEHETMRQPISMEEVLEAMNRREAARGLFELSAEPHEAQETFRLGYMMGVRRAAFKAVDVMQTMLARAFPEGDPMRDLVTKEDLHKAVVDGTYEADAESELEEEPPEDEANDPIETKTYDRPWPKETNIPTEQEVSDELEAMRAAAKERQAQMQQPLDADGNPKLVFKVKRSRESTDDLVASADGKDVAMDDADKQTEGTKPAVEMTTGTDPTGGEDEEPDAKRPAPEDAAASATPLGDQRRIALNKVVNVEYGGDKTVLRWLDTHGWGHYAGSFAVYGVSRRTLNYLSMTDLENIQVDAPARAQMFRALDRRRKRNEKYRLNGT</sequence>